<evidence type="ECO:0000313" key="8">
    <source>
        <dbReference type="Proteomes" id="UP001519343"/>
    </source>
</evidence>
<feature type="region of interest" description="Disordered" evidence="5">
    <location>
        <begin position="1"/>
        <end position="20"/>
    </location>
</feature>
<dbReference type="InterPro" id="IPR051206">
    <property type="entry name" value="NAMLAA_amidase_2"/>
</dbReference>
<evidence type="ECO:0000256" key="3">
    <source>
        <dbReference type="ARBA" id="ARBA00022801"/>
    </source>
</evidence>
<dbReference type="PANTHER" id="PTHR30417:SF1">
    <property type="entry name" value="N-ACETYLMURAMOYL-L-ALANINE AMIDASE AMID"/>
    <property type="match status" value="1"/>
</dbReference>
<evidence type="ECO:0000256" key="1">
    <source>
        <dbReference type="ARBA" id="ARBA00001561"/>
    </source>
</evidence>
<comment type="catalytic activity">
    <reaction evidence="1">
        <text>Hydrolyzes the link between N-acetylmuramoyl residues and L-amino acid residues in certain cell-wall glycopeptides.</text>
        <dbReference type="EC" id="3.5.1.28"/>
    </reaction>
</comment>
<gene>
    <name evidence="7" type="ORF">J2Z37_003262</name>
</gene>
<dbReference type="Pfam" id="PF07833">
    <property type="entry name" value="Cu_amine_oxidN1"/>
    <property type="match status" value="1"/>
</dbReference>
<comment type="caution">
    <text evidence="7">The sequence shown here is derived from an EMBL/GenBank/DDBJ whole genome shotgun (WGS) entry which is preliminary data.</text>
</comment>
<organism evidence="7 8">
    <name type="scientific">Ammoniphilus resinae</name>
    <dbReference type="NCBI Taxonomy" id="861532"/>
    <lineage>
        <taxon>Bacteria</taxon>
        <taxon>Bacillati</taxon>
        <taxon>Bacillota</taxon>
        <taxon>Bacilli</taxon>
        <taxon>Bacillales</taxon>
        <taxon>Paenibacillaceae</taxon>
        <taxon>Aneurinibacillus group</taxon>
        <taxon>Ammoniphilus</taxon>
    </lineage>
</organism>
<dbReference type="SMART" id="SM00644">
    <property type="entry name" value="Ami_2"/>
    <property type="match status" value="1"/>
</dbReference>
<dbReference type="EC" id="3.5.1.28" evidence="2"/>
<sequence>MYPIEWKGSPHFTPNVRPQSGPINSPPLIVLHTMAGSLTGTLAHFQNPETQVSSHYGVGRKGEIHQYVQEKDGAWTNGRVLKPTSKQIIQRGGNPNRYTITIEFEGKDRGGAIDQPQYQAGLWLIQQITARWNIPLTREYIIGHYEIDSINKENCPGPFFPWTMLMKDLESGWPLVSIRREGTPIAMGYLQNGTTYAPLRKVAESLGYSVKWNEVDYTLDLVGAPEKGIK</sequence>
<dbReference type="Pfam" id="PF01510">
    <property type="entry name" value="Amidase_2"/>
    <property type="match status" value="1"/>
</dbReference>
<dbReference type="InterPro" id="IPR012854">
    <property type="entry name" value="Cu_amine_oxidase-like_N"/>
</dbReference>
<feature type="domain" description="N-acetylmuramoyl-L-alanine amidase" evidence="6">
    <location>
        <begin position="15"/>
        <end position="157"/>
    </location>
</feature>
<dbReference type="InterPro" id="IPR036505">
    <property type="entry name" value="Amidase/PGRP_sf"/>
</dbReference>
<dbReference type="InterPro" id="IPR002502">
    <property type="entry name" value="Amidase_domain"/>
</dbReference>
<evidence type="ECO:0000256" key="5">
    <source>
        <dbReference type="SAM" id="MobiDB-lite"/>
    </source>
</evidence>
<name>A0ABS4GSP1_9BACL</name>
<accession>A0ABS4GSP1</accession>
<evidence type="ECO:0000259" key="6">
    <source>
        <dbReference type="SMART" id="SM00644"/>
    </source>
</evidence>
<dbReference type="PANTHER" id="PTHR30417">
    <property type="entry name" value="N-ACETYLMURAMOYL-L-ALANINE AMIDASE AMID"/>
    <property type="match status" value="1"/>
</dbReference>
<dbReference type="Gene3D" id="3.40.80.10">
    <property type="entry name" value="Peptidoglycan recognition protein-like"/>
    <property type="match status" value="1"/>
</dbReference>
<dbReference type="Proteomes" id="UP001519343">
    <property type="component" value="Unassembled WGS sequence"/>
</dbReference>
<protein>
    <recommendedName>
        <fullName evidence="2">N-acetylmuramoyl-L-alanine amidase</fullName>
        <ecNumber evidence="2">3.5.1.28</ecNumber>
    </recommendedName>
</protein>
<dbReference type="SUPFAM" id="SSF55846">
    <property type="entry name" value="N-acetylmuramoyl-L-alanine amidase-like"/>
    <property type="match status" value="1"/>
</dbReference>
<keyword evidence="3" id="KW-0378">Hydrolase</keyword>
<evidence type="ECO:0000256" key="2">
    <source>
        <dbReference type="ARBA" id="ARBA00011901"/>
    </source>
</evidence>
<reference evidence="7 8" key="1">
    <citation type="submission" date="2021-03" db="EMBL/GenBank/DDBJ databases">
        <title>Genomic Encyclopedia of Type Strains, Phase IV (KMG-IV): sequencing the most valuable type-strain genomes for metagenomic binning, comparative biology and taxonomic classification.</title>
        <authorList>
            <person name="Goeker M."/>
        </authorList>
    </citation>
    <scope>NUCLEOTIDE SEQUENCE [LARGE SCALE GENOMIC DNA]</scope>
    <source>
        <strain evidence="7 8">DSM 24738</strain>
    </source>
</reference>
<keyword evidence="4" id="KW-0961">Cell wall biogenesis/degradation</keyword>
<proteinExistence type="predicted"/>
<keyword evidence="8" id="KW-1185">Reference proteome</keyword>
<dbReference type="CDD" id="cd06583">
    <property type="entry name" value="PGRP"/>
    <property type="match status" value="1"/>
</dbReference>
<evidence type="ECO:0000256" key="4">
    <source>
        <dbReference type="ARBA" id="ARBA00023316"/>
    </source>
</evidence>
<evidence type="ECO:0000313" key="7">
    <source>
        <dbReference type="EMBL" id="MBP1933249.1"/>
    </source>
</evidence>
<dbReference type="RefSeq" id="WP_209811264.1">
    <property type="nucleotide sequence ID" value="NZ_JAGGKT010000010.1"/>
</dbReference>
<dbReference type="EMBL" id="JAGGKT010000010">
    <property type="protein sequence ID" value="MBP1933249.1"/>
    <property type="molecule type" value="Genomic_DNA"/>
</dbReference>